<dbReference type="Proteomes" id="UP000076798">
    <property type="component" value="Unassembled WGS sequence"/>
</dbReference>
<proteinExistence type="predicted"/>
<evidence type="ECO:0000313" key="3">
    <source>
        <dbReference type="Proteomes" id="UP000076798"/>
    </source>
</evidence>
<gene>
    <name evidence="2" type="ORF">SISSUDRAFT_56121</name>
</gene>
<evidence type="ECO:0000256" key="1">
    <source>
        <dbReference type="SAM" id="MobiDB-lite"/>
    </source>
</evidence>
<protein>
    <submittedName>
        <fullName evidence="2">Uncharacterized protein</fullName>
    </submittedName>
</protein>
<feature type="region of interest" description="Disordered" evidence="1">
    <location>
        <begin position="107"/>
        <end position="137"/>
    </location>
</feature>
<reference evidence="2 3" key="1">
    <citation type="journal article" date="2016" name="Mol. Biol. Evol.">
        <title>Comparative Genomics of Early-Diverging Mushroom-Forming Fungi Provides Insights into the Origins of Lignocellulose Decay Capabilities.</title>
        <authorList>
            <person name="Nagy L.G."/>
            <person name="Riley R."/>
            <person name="Tritt A."/>
            <person name="Adam C."/>
            <person name="Daum C."/>
            <person name="Floudas D."/>
            <person name="Sun H."/>
            <person name="Yadav J.S."/>
            <person name="Pangilinan J."/>
            <person name="Larsson K.H."/>
            <person name="Matsuura K."/>
            <person name="Barry K."/>
            <person name="Labutti K."/>
            <person name="Kuo R."/>
            <person name="Ohm R.A."/>
            <person name="Bhattacharya S.S."/>
            <person name="Shirouzu T."/>
            <person name="Yoshinaga Y."/>
            <person name="Martin F.M."/>
            <person name="Grigoriev I.V."/>
            <person name="Hibbett D.S."/>
        </authorList>
    </citation>
    <scope>NUCLEOTIDE SEQUENCE [LARGE SCALE GENOMIC DNA]</scope>
    <source>
        <strain evidence="2 3">HHB10207 ss-3</strain>
    </source>
</reference>
<dbReference type="AlphaFoldDB" id="A0A166BQ95"/>
<keyword evidence="3" id="KW-1185">Reference proteome</keyword>
<name>A0A166BQ95_9AGAM</name>
<sequence length="137" mass="15433">MDSSTYDPPSIADCDFFLSFSAQNWWPDDPEYQVDASEWLRNTPRTNPLRYKFLELLVKLVKKEDTDPALRKKYRAILAEQALELVTDLVSSSTVDWAKTILDSVSTNGVPQRAPDVVDADNSTQSSGKAKMSQTQD</sequence>
<organism evidence="2 3">
    <name type="scientific">Sistotremastrum suecicum HHB10207 ss-3</name>
    <dbReference type="NCBI Taxonomy" id="1314776"/>
    <lineage>
        <taxon>Eukaryota</taxon>
        <taxon>Fungi</taxon>
        <taxon>Dikarya</taxon>
        <taxon>Basidiomycota</taxon>
        <taxon>Agaricomycotina</taxon>
        <taxon>Agaricomycetes</taxon>
        <taxon>Sistotremastrales</taxon>
        <taxon>Sistotremastraceae</taxon>
        <taxon>Sistotremastrum</taxon>
    </lineage>
</organism>
<feature type="compositionally biased region" description="Polar residues" evidence="1">
    <location>
        <begin position="121"/>
        <end position="137"/>
    </location>
</feature>
<evidence type="ECO:0000313" key="2">
    <source>
        <dbReference type="EMBL" id="KZT36628.1"/>
    </source>
</evidence>
<dbReference type="EMBL" id="KV428103">
    <property type="protein sequence ID" value="KZT36628.1"/>
    <property type="molecule type" value="Genomic_DNA"/>
</dbReference>
<accession>A0A166BQ95</accession>